<dbReference type="Gene3D" id="1.10.1740.10">
    <property type="match status" value="1"/>
</dbReference>
<evidence type="ECO:0000259" key="5">
    <source>
        <dbReference type="Pfam" id="PF04542"/>
    </source>
</evidence>
<gene>
    <name evidence="7" type="ORF">GCM10011365_02540</name>
</gene>
<dbReference type="InterPro" id="IPR013324">
    <property type="entry name" value="RNA_pol_sigma_r3/r4-like"/>
</dbReference>
<feature type="domain" description="RNA polymerase sigma-70 region 2" evidence="5">
    <location>
        <begin position="28"/>
        <end position="93"/>
    </location>
</feature>
<feature type="domain" description="RNA polymerase sigma factor 70 region 4 type 2" evidence="6">
    <location>
        <begin position="125"/>
        <end position="172"/>
    </location>
</feature>
<proteinExistence type="inferred from homology"/>
<dbReference type="InterPro" id="IPR039425">
    <property type="entry name" value="RNA_pol_sigma-70-like"/>
</dbReference>
<dbReference type="Proteomes" id="UP000605253">
    <property type="component" value="Unassembled WGS sequence"/>
</dbReference>
<dbReference type="PANTHER" id="PTHR43133:SF46">
    <property type="entry name" value="RNA POLYMERASE SIGMA-70 FACTOR ECF SUBFAMILY"/>
    <property type="match status" value="1"/>
</dbReference>
<dbReference type="GO" id="GO:0003677">
    <property type="term" value="F:DNA binding"/>
    <property type="evidence" value="ECO:0007669"/>
    <property type="project" value="InterPro"/>
</dbReference>
<evidence type="ECO:0000256" key="4">
    <source>
        <dbReference type="ARBA" id="ARBA00023163"/>
    </source>
</evidence>
<evidence type="ECO:0000259" key="6">
    <source>
        <dbReference type="Pfam" id="PF08281"/>
    </source>
</evidence>
<dbReference type="InterPro" id="IPR013249">
    <property type="entry name" value="RNA_pol_sigma70_r4_t2"/>
</dbReference>
<keyword evidence="4" id="KW-0804">Transcription</keyword>
<evidence type="ECO:0000313" key="8">
    <source>
        <dbReference type="Proteomes" id="UP000605253"/>
    </source>
</evidence>
<evidence type="ECO:0000256" key="2">
    <source>
        <dbReference type="ARBA" id="ARBA00023015"/>
    </source>
</evidence>
<dbReference type="RefSeq" id="WP_188363851.1">
    <property type="nucleotide sequence ID" value="NZ_BAABJF010000011.1"/>
</dbReference>
<dbReference type="NCBIfam" id="TIGR02937">
    <property type="entry name" value="sigma70-ECF"/>
    <property type="match status" value="1"/>
</dbReference>
<sequence length="186" mass="21862">MSPFKHNINTQTHQGLLRRQQKACRQVYDQFATPVYNLAYRLLQNPEDAQDISQQSFITAFNKVEQWSEQVAFGFWLRRIVINQALDLLKKQTPEMYASDTAQAPDDLADPQSLTYDHRHDANHYLQHLSPMMRSVLWLYEVEGLTHREIGDLFNRSESFSKSRLARAKQQLNRIMNKQTPQVKQL</sequence>
<evidence type="ECO:0000313" key="7">
    <source>
        <dbReference type="EMBL" id="GGF84980.1"/>
    </source>
</evidence>
<comment type="caution">
    <text evidence="7">The sequence shown here is derived from an EMBL/GenBank/DDBJ whole genome shotgun (WGS) entry which is preliminary data.</text>
</comment>
<dbReference type="Pfam" id="PF04542">
    <property type="entry name" value="Sigma70_r2"/>
    <property type="match status" value="1"/>
</dbReference>
<comment type="similarity">
    <text evidence="1">Belongs to the sigma-70 factor family. ECF subfamily.</text>
</comment>
<dbReference type="Pfam" id="PF08281">
    <property type="entry name" value="Sigma70_r4_2"/>
    <property type="match status" value="1"/>
</dbReference>
<dbReference type="InterPro" id="IPR014284">
    <property type="entry name" value="RNA_pol_sigma-70_dom"/>
</dbReference>
<dbReference type="AlphaFoldDB" id="A0A917FHD2"/>
<dbReference type="EMBL" id="BMEO01000001">
    <property type="protein sequence ID" value="GGF84980.1"/>
    <property type="molecule type" value="Genomic_DNA"/>
</dbReference>
<dbReference type="InterPro" id="IPR036388">
    <property type="entry name" value="WH-like_DNA-bd_sf"/>
</dbReference>
<dbReference type="InterPro" id="IPR007627">
    <property type="entry name" value="RNA_pol_sigma70_r2"/>
</dbReference>
<evidence type="ECO:0000256" key="1">
    <source>
        <dbReference type="ARBA" id="ARBA00010641"/>
    </source>
</evidence>
<reference evidence="7" key="2">
    <citation type="submission" date="2020-09" db="EMBL/GenBank/DDBJ databases">
        <authorList>
            <person name="Sun Q."/>
            <person name="Zhou Y."/>
        </authorList>
    </citation>
    <scope>NUCLEOTIDE SEQUENCE</scope>
    <source>
        <strain evidence="7">CGMCC 1.12181</strain>
    </source>
</reference>
<name>A0A917FHD2_9GAMM</name>
<dbReference type="InterPro" id="IPR013325">
    <property type="entry name" value="RNA_pol_sigma_r2"/>
</dbReference>
<dbReference type="Gene3D" id="1.10.10.10">
    <property type="entry name" value="Winged helix-like DNA-binding domain superfamily/Winged helix DNA-binding domain"/>
    <property type="match status" value="1"/>
</dbReference>
<dbReference type="SUPFAM" id="SSF88659">
    <property type="entry name" value="Sigma3 and sigma4 domains of RNA polymerase sigma factors"/>
    <property type="match status" value="1"/>
</dbReference>
<organism evidence="7 8">
    <name type="scientific">Marinicella pacifica</name>
    <dbReference type="NCBI Taxonomy" id="1171543"/>
    <lineage>
        <taxon>Bacteria</taxon>
        <taxon>Pseudomonadati</taxon>
        <taxon>Pseudomonadota</taxon>
        <taxon>Gammaproteobacteria</taxon>
        <taxon>Lysobacterales</taxon>
        <taxon>Marinicellaceae</taxon>
        <taxon>Marinicella</taxon>
    </lineage>
</organism>
<reference evidence="7" key="1">
    <citation type="journal article" date="2014" name="Int. J. Syst. Evol. Microbiol.">
        <title>Complete genome sequence of Corynebacterium casei LMG S-19264T (=DSM 44701T), isolated from a smear-ripened cheese.</title>
        <authorList>
            <consortium name="US DOE Joint Genome Institute (JGI-PGF)"/>
            <person name="Walter F."/>
            <person name="Albersmeier A."/>
            <person name="Kalinowski J."/>
            <person name="Ruckert C."/>
        </authorList>
    </citation>
    <scope>NUCLEOTIDE SEQUENCE</scope>
    <source>
        <strain evidence="7">CGMCC 1.12181</strain>
    </source>
</reference>
<protein>
    <recommendedName>
        <fullName evidence="9">RNA polymerase sigma-70 factor (ECF subfamily)</fullName>
    </recommendedName>
</protein>
<dbReference type="GO" id="GO:0016987">
    <property type="term" value="F:sigma factor activity"/>
    <property type="evidence" value="ECO:0007669"/>
    <property type="project" value="UniProtKB-KW"/>
</dbReference>
<evidence type="ECO:0000256" key="3">
    <source>
        <dbReference type="ARBA" id="ARBA00023082"/>
    </source>
</evidence>
<keyword evidence="3" id="KW-0731">Sigma factor</keyword>
<keyword evidence="2" id="KW-0805">Transcription regulation</keyword>
<dbReference type="PANTHER" id="PTHR43133">
    <property type="entry name" value="RNA POLYMERASE ECF-TYPE SIGMA FACTO"/>
    <property type="match status" value="1"/>
</dbReference>
<accession>A0A917FHD2</accession>
<keyword evidence="8" id="KW-1185">Reference proteome</keyword>
<dbReference type="SUPFAM" id="SSF88946">
    <property type="entry name" value="Sigma2 domain of RNA polymerase sigma factors"/>
    <property type="match status" value="1"/>
</dbReference>
<dbReference type="GO" id="GO:0006352">
    <property type="term" value="P:DNA-templated transcription initiation"/>
    <property type="evidence" value="ECO:0007669"/>
    <property type="project" value="InterPro"/>
</dbReference>
<evidence type="ECO:0008006" key="9">
    <source>
        <dbReference type="Google" id="ProtNLM"/>
    </source>
</evidence>